<organism evidence="4 5">
    <name type="scientific">Brassica carinata</name>
    <name type="common">Ethiopian mustard</name>
    <name type="synonym">Abyssinian cabbage</name>
    <dbReference type="NCBI Taxonomy" id="52824"/>
    <lineage>
        <taxon>Eukaryota</taxon>
        <taxon>Viridiplantae</taxon>
        <taxon>Streptophyta</taxon>
        <taxon>Embryophyta</taxon>
        <taxon>Tracheophyta</taxon>
        <taxon>Spermatophyta</taxon>
        <taxon>Magnoliopsida</taxon>
        <taxon>eudicotyledons</taxon>
        <taxon>Gunneridae</taxon>
        <taxon>Pentapetalae</taxon>
        <taxon>rosids</taxon>
        <taxon>malvids</taxon>
        <taxon>Brassicales</taxon>
        <taxon>Brassicaceae</taxon>
        <taxon>Brassiceae</taxon>
        <taxon>Brassica</taxon>
    </lineage>
</organism>
<evidence type="ECO:0000259" key="3">
    <source>
        <dbReference type="Pfam" id="PF00005"/>
    </source>
</evidence>
<dbReference type="EMBL" id="JAAMPC010000002">
    <property type="protein sequence ID" value="KAG2328299.1"/>
    <property type="molecule type" value="Genomic_DNA"/>
</dbReference>
<dbReference type="Gene3D" id="3.40.50.300">
    <property type="entry name" value="P-loop containing nucleotide triphosphate hydrolases"/>
    <property type="match status" value="1"/>
</dbReference>
<keyword evidence="2" id="KW-0067">ATP-binding</keyword>
<name>A0A8X8B861_BRACI</name>
<comment type="caution">
    <text evidence="4">The sequence shown here is derived from an EMBL/GenBank/DDBJ whole genome shotgun (WGS) entry which is preliminary data.</text>
</comment>
<dbReference type="Proteomes" id="UP000886595">
    <property type="component" value="Unassembled WGS sequence"/>
</dbReference>
<feature type="domain" description="ABC transporter" evidence="3">
    <location>
        <begin position="134"/>
        <end position="161"/>
    </location>
</feature>
<evidence type="ECO:0000313" key="5">
    <source>
        <dbReference type="Proteomes" id="UP000886595"/>
    </source>
</evidence>
<keyword evidence="1" id="KW-0547">Nucleotide-binding</keyword>
<dbReference type="Pfam" id="PF00005">
    <property type="entry name" value="ABC_tran"/>
    <property type="match status" value="1"/>
</dbReference>
<sequence length="161" mass="17530">MGKKNQFKAAKKFIDESVIFCRSFSLNGRRKSTAPSLCRSFVSIIFSSPPPPYHRVRLGIAPSRVLFCNLRANSTASPALRKTHRSNTVFASSVCSSISSDSVVGDGDGVGRRMPLLEVKDLRAVIVKSRQEILKGVNLVVYEGEIHAVMGKNGSGKSTFL</sequence>
<evidence type="ECO:0000256" key="1">
    <source>
        <dbReference type="ARBA" id="ARBA00022741"/>
    </source>
</evidence>
<dbReference type="PANTHER" id="PTHR43204">
    <property type="entry name" value="ABC TRANSPORTER I FAMILY MEMBER 6, CHLOROPLASTIC"/>
    <property type="match status" value="1"/>
</dbReference>
<dbReference type="AlphaFoldDB" id="A0A8X8B861"/>
<proteinExistence type="predicted"/>
<protein>
    <recommendedName>
        <fullName evidence="3">ABC transporter domain-containing protein</fullName>
    </recommendedName>
</protein>
<dbReference type="GO" id="GO:0016887">
    <property type="term" value="F:ATP hydrolysis activity"/>
    <property type="evidence" value="ECO:0007669"/>
    <property type="project" value="InterPro"/>
</dbReference>
<dbReference type="SUPFAM" id="SSF52540">
    <property type="entry name" value="P-loop containing nucleoside triphosphate hydrolases"/>
    <property type="match status" value="1"/>
</dbReference>
<dbReference type="PANTHER" id="PTHR43204:SF1">
    <property type="entry name" value="ABC TRANSPORTER I FAMILY MEMBER 6, CHLOROPLASTIC"/>
    <property type="match status" value="1"/>
</dbReference>
<dbReference type="InterPro" id="IPR003439">
    <property type="entry name" value="ABC_transporter-like_ATP-bd"/>
</dbReference>
<accession>A0A8X8B861</accession>
<dbReference type="InterPro" id="IPR010230">
    <property type="entry name" value="FeS-cluster_ATPase_SufC"/>
</dbReference>
<evidence type="ECO:0000313" key="4">
    <source>
        <dbReference type="EMBL" id="KAG2328299.1"/>
    </source>
</evidence>
<keyword evidence="5" id="KW-1185">Reference proteome</keyword>
<gene>
    <name evidence="4" type="ORF">Bca52824_011027</name>
</gene>
<evidence type="ECO:0000256" key="2">
    <source>
        <dbReference type="ARBA" id="ARBA00022840"/>
    </source>
</evidence>
<reference evidence="4 5" key="1">
    <citation type="submission" date="2020-02" db="EMBL/GenBank/DDBJ databases">
        <authorList>
            <person name="Ma Q."/>
            <person name="Huang Y."/>
            <person name="Song X."/>
            <person name="Pei D."/>
        </authorList>
    </citation>
    <scope>NUCLEOTIDE SEQUENCE [LARGE SCALE GENOMIC DNA]</scope>
    <source>
        <strain evidence="4">Sxm20200214</strain>
        <tissue evidence="4">Leaf</tissue>
    </source>
</reference>
<dbReference type="InterPro" id="IPR027417">
    <property type="entry name" value="P-loop_NTPase"/>
</dbReference>
<dbReference type="OrthoDB" id="6500128at2759"/>
<dbReference type="GO" id="GO:0005524">
    <property type="term" value="F:ATP binding"/>
    <property type="evidence" value="ECO:0007669"/>
    <property type="project" value="UniProtKB-KW"/>
</dbReference>